<organism evidence="2 3">
    <name type="scientific">Aduncisulcus paluster</name>
    <dbReference type="NCBI Taxonomy" id="2918883"/>
    <lineage>
        <taxon>Eukaryota</taxon>
        <taxon>Metamonada</taxon>
        <taxon>Carpediemonas-like organisms</taxon>
        <taxon>Aduncisulcus</taxon>
    </lineage>
</organism>
<comment type="caution">
    <text evidence="2">The sequence shown here is derived from an EMBL/GenBank/DDBJ whole genome shotgun (WGS) entry which is preliminary data.</text>
</comment>
<proteinExistence type="predicted"/>
<accession>A0ABQ5KZU0</accession>
<evidence type="ECO:0000313" key="2">
    <source>
        <dbReference type="EMBL" id="GKT37954.1"/>
    </source>
</evidence>
<reference evidence="2" key="1">
    <citation type="submission" date="2022-03" db="EMBL/GenBank/DDBJ databases">
        <title>Draft genome sequence of Aduncisulcus paluster, a free-living microaerophilic Fornicata.</title>
        <authorList>
            <person name="Yuyama I."/>
            <person name="Kume K."/>
            <person name="Tamura T."/>
            <person name="Inagaki Y."/>
            <person name="Hashimoto T."/>
        </authorList>
    </citation>
    <scope>NUCLEOTIDE SEQUENCE</scope>
    <source>
        <strain evidence="2">NY0171</strain>
    </source>
</reference>
<name>A0ABQ5KZU0_9EUKA</name>
<gene>
    <name evidence="2" type="ORF">ADUPG1_003892</name>
</gene>
<sequence>RKTSFKGGSLNGSPNDSAKREEMTECEAPVSKTHLEDCIFPSTSVNSAKSQGRSGEEISKRYLLVALLSDGQL</sequence>
<evidence type="ECO:0000313" key="3">
    <source>
        <dbReference type="Proteomes" id="UP001057375"/>
    </source>
</evidence>
<dbReference type="Proteomes" id="UP001057375">
    <property type="component" value="Unassembled WGS sequence"/>
</dbReference>
<dbReference type="EMBL" id="BQXS01005526">
    <property type="protein sequence ID" value="GKT37954.1"/>
    <property type="molecule type" value="Genomic_DNA"/>
</dbReference>
<keyword evidence="3" id="KW-1185">Reference proteome</keyword>
<feature type="region of interest" description="Disordered" evidence="1">
    <location>
        <begin position="1"/>
        <end position="28"/>
    </location>
</feature>
<evidence type="ECO:0000256" key="1">
    <source>
        <dbReference type="SAM" id="MobiDB-lite"/>
    </source>
</evidence>
<protein>
    <submittedName>
        <fullName evidence="2">Uncharacterized protein</fullName>
    </submittedName>
</protein>
<feature type="non-terminal residue" evidence="2">
    <location>
        <position position="1"/>
    </location>
</feature>